<keyword evidence="2" id="KW-0963">Cytoplasm</keyword>
<dbReference type="EMBL" id="JBHMAX010000023">
    <property type="protein sequence ID" value="MFB9732944.1"/>
    <property type="molecule type" value="Genomic_DNA"/>
</dbReference>
<dbReference type="SUPFAM" id="SSF109755">
    <property type="entry name" value="PhoU-like"/>
    <property type="match status" value="1"/>
</dbReference>
<name>A0ABV5V586_9MICO</name>
<dbReference type="Pfam" id="PF01895">
    <property type="entry name" value="PhoU"/>
    <property type="match status" value="2"/>
</dbReference>
<keyword evidence="2" id="KW-0813">Transport</keyword>
<sequence>MRSLFHEELETLSDELVELSRLSARALERATRALLGADLELAEQVISEDEQIDALRRDLDNRAIDAIARQQPVATDLRQLVTTLRMSADLERCGDLARHVAKLARLRYPVCAVSGELTDVFAQMSEHAQAMCLRSGEIVSAQDASGAAELQQQDDTMDRLHREVFRILLEPEWDGGTQAAIDATLLSRYYERFADHAVSVAIRVVYLVTGVWMDEQEAASRDHLGGGGVPRAGI</sequence>
<dbReference type="InterPro" id="IPR026022">
    <property type="entry name" value="PhoU_dom"/>
</dbReference>
<feature type="domain" description="PhoU" evidence="3">
    <location>
        <begin position="122"/>
        <end position="203"/>
    </location>
</feature>
<evidence type="ECO:0000313" key="5">
    <source>
        <dbReference type="Proteomes" id="UP001589613"/>
    </source>
</evidence>
<keyword evidence="5" id="KW-1185">Reference proteome</keyword>
<comment type="function">
    <text evidence="2">Plays a role in the regulation of phosphate uptake.</text>
</comment>
<dbReference type="PIRSF" id="PIRSF003107">
    <property type="entry name" value="PhoU"/>
    <property type="match status" value="1"/>
</dbReference>
<protein>
    <recommendedName>
        <fullName evidence="2">Phosphate-specific transport system accessory protein PhoU</fullName>
    </recommendedName>
</protein>
<comment type="subcellular location">
    <subcellularLocation>
        <location evidence="2">Cytoplasm</location>
    </subcellularLocation>
</comment>
<proteinExistence type="inferred from homology"/>
<dbReference type="PANTHER" id="PTHR42930:SF3">
    <property type="entry name" value="PHOSPHATE-SPECIFIC TRANSPORT SYSTEM ACCESSORY PROTEIN PHOU"/>
    <property type="match status" value="1"/>
</dbReference>
<dbReference type="RefSeq" id="WP_141338472.1">
    <property type="nucleotide sequence ID" value="NZ_JBHMAX010000023.1"/>
</dbReference>
<comment type="similarity">
    <text evidence="2">Belongs to the PhoU family.</text>
</comment>
<comment type="caution">
    <text evidence="4">The sequence shown here is derived from an EMBL/GenBank/DDBJ whole genome shotgun (WGS) entry which is preliminary data.</text>
</comment>
<evidence type="ECO:0000313" key="4">
    <source>
        <dbReference type="EMBL" id="MFB9732944.1"/>
    </source>
</evidence>
<comment type="subunit">
    <text evidence="2">Homodimer.</text>
</comment>
<evidence type="ECO:0000256" key="1">
    <source>
        <dbReference type="ARBA" id="ARBA00022592"/>
    </source>
</evidence>
<dbReference type="Gene3D" id="1.20.58.220">
    <property type="entry name" value="Phosphate transport system protein phou homolog 2, domain 2"/>
    <property type="match status" value="1"/>
</dbReference>
<dbReference type="NCBIfam" id="TIGR02135">
    <property type="entry name" value="phoU_full"/>
    <property type="match status" value="1"/>
</dbReference>
<accession>A0ABV5V586</accession>
<reference evidence="4 5" key="1">
    <citation type="submission" date="2024-09" db="EMBL/GenBank/DDBJ databases">
        <authorList>
            <person name="Sun Q."/>
            <person name="Mori K."/>
        </authorList>
    </citation>
    <scope>NUCLEOTIDE SEQUENCE [LARGE SCALE GENOMIC DNA]</scope>
    <source>
        <strain evidence="4 5">JCM 12763</strain>
    </source>
</reference>
<evidence type="ECO:0000256" key="2">
    <source>
        <dbReference type="PIRNR" id="PIRNR003107"/>
    </source>
</evidence>
<keyword evidence="1 2" id="KW-0592">Phosphate transport</keyword>
<dbReference type="Proteomes" id="UP001589613">
    <property type="component" value="Unassembled WGS sequence"/>
</dbReference>
<dbReference type="InterPro" id="IPR028366">
    <property type="entry name" value="PhoU"/>
</dbReference>
<dbReference type="InterPro" id="IPR038078">
    <property type="entry name" value="PhoU-like_sf"/>
</dbReference>
<feature type="domain" description="PhoU" evidence="3">
    <location>
        <begin position="17"/>
        <end position="103"/>
    </location>
</feature>
<gene>
    <name evidence="4" type="primary">phoU</name>
    <name evidence="4" type="ORF">ACFFN0_12915</name>
</gene>
<organism evidence="4 5">
    <name type="scientific">Ornithinimicrobium kibberense</name>
    <dbReference type="NCBI Taxonomy" id="282060"/>
    <lineage>
        <taxon>Bacteria</taxon>
        <taxon>Bacillati</taxon>
        <taxon>Actinomycetota</taxon>
        <taxon>Actinomycetes</taxon>
        <taxon>Micrococcales</taxon>
        <taxon>Ornithinimicrobiaceae</taxon>
        <taxon>Ornithinimicrobium</taxon>
    </lineage>
</organism>
<dbReference type="PANTHER" id="PTHR42930">
    <property type="entry name" value="PHOSPHATE-SPECIFIC TRANSPORT SYSTEM ACCESSORY PROTEIN PHOU"/>
    <property type="match status" value="1"/>
</dbReference>
<evidence type="ECO:0000259" key="3">
    <source>
        <dbReference type="Pfam" id="PF01895"/>
    </source>
</evidence>